<dbReference type="InterPro" id="IPR001119">
    <property type="entry name" value="SLH_dom"/>
</dbReference>
<evidence type="ECO:0000313" key="4">
    <source>
        <dbReference type="EMBL" id="HIT84372.1"/>
    </source>
</evidence>
<dbReference type="PROSITE" id="PS51272">
    <property type="entry name" value="SLH"/>
    <property type="match status" value="2"/>
</dbReference>
<name>A0A9D1H294_9FIRM</name>
<organism evidence="4 5">
    <name type="scientific">Candidatus Ornithomonoglobus intestinigallinarum</name>
    <dbReference type="NCBI Taxonomy" id="2840894"/>
    <lineage>
        <taxon>Bacteria</taxon>
        <taxon>Bacillati</taxon>
        <taxon>Bacillota</taxon>
        <taxon>Clostridia</taxon>
        <taxon>Candidatus Ornithomonoglobus</taxon>
    </lineage>
</organism>
<evidence type="ECO:0000256" key="2">
    <source>
        <dbReference type="SAM" id="SignalP"/>
    </source>
</evidence>
<reference evidence="4" key="2">
    <citation type="journal article" date="2021" name="PeerJ">
        <title>Extensive microbial diversity within the chicken gut microbiome revealed by metagenomics and culture.</title>
        <authorList>
            <person name="Gilroy R."/>
            <person name="Ravi A."/>
            <person name="Getino M."/>
            <person name="Pursley I."/>
            <person name="Horton D.L."/>
            <person name="Alikhan N.F."/>
            <person name="Baker D."/>
            <person name="Gharbi K."/>
            <person name="Hall N."/>
            <person name="Watson M."/>
            <person name="Adriaenssens E.M."/>
            <person name="Foster-Nyarko E."/>
            <person name="Jarju S."/>
            <person name="Secka A."/>
            <person name="Antonio M."/>
            <person name="Oren A."/>
            <person name="Chaudhuri R.R."/>
            <person name="La Ragione R."/>
            <person name="Hildebrand F."/>
            <person name="Pallen M.J."/>
        </authorList>
    </citation>
    <scope>NUCLEOTIDE SEQUENCE</scope>
    <source>
        <strain evidence="4">CHK181-108</strain>
    </source>
</reference>
<comment type="caution">
    <text evidence="4">The sequence shown here is derived from an EMBL/GenBank/DDBJ whole genome shotgun (WGS) entry which is preliminary data.</text>
</comment>
<sequence length="563" mass="60576">MKKKILSVMIVSAMLLSSTAAFAETAAVDTTADTVVTEQVQAEVQPAFARMELTVVSNEDGVIETTDENGGTVFLNTNKALVYAIDGTELTAGDVKEGDAISVFMRANEPAPAIYPPEYTPAVIVVNSEEDLAGSVAVAHFSKNEDGSGYINDEGDLVVHAPEDYEGTLEGDFIVFYTITTMSIPPQAPANKVVALGSDAAADDANAPAEDTENDEQAIENPFVKFEGSSVASVENDVVVLEDAEGNPSSLNAAQALIYDVDGTELTAADLKEGDSVTFYVRANQPTILIYPPVYTPAVIIRNDAEYAGSVDVSKYVPAEGEGYINAEGSLVIHMPEGFVENKKLDNDYIVFYSVTTKSLPPQTTPDKLVLIEEPVIESTYADVADDAWYAESVADVTNSGLFNGISEEEFAPEESMTRAMFVTVLGRLDGVAVKDACVTGFEDTPGDQYYSSYVAWANMNNIVNGYEDGTFRPDETVTREEAMQIIFNYCEYKGVGPEGAWAVLVDYADAAEISEYANDAAMWNVIHGYLLEDENGNINPDKTATRAEIAYAMDILATQLGK</sequence>
<evidence type="ECO:0000259" key="3">
    <source>
        <dbReference type="PROSITE" id="PS51272"/>
    </source>
</evidence>
<dbReference type="EMBL" id="DVLU01000004">
    <property type="protein sequence ID" value="HIT84372.1"/>
    <property type="molecule type" value="Genomic_DNA"/>
</dbReference>
<dbReference type="Pfam" id="PF00395">
    <property type="entry name" value="SLH"/>
    <property type="match status" value="2"/>
</dbReference>
<evidence type="ECO:0000313" key="5">
    <source>
        <dbReference type="Proteomes" id="UP000824165"/>
    </source>
</evidence>
<accession>A0A9D1H294</accession>
<keyword evidence="2" id="KW-0732">Signal</keyword>
<gene>
    <name evidence="4" type="ORF">IAA60_00545</name>
</gene>
<dbReference type="Proteomes" id="UP000824165">
    <property type="component" value="Unassembled WGS sequence"/>
</dbReference>
<protein>
    <submittedName>
        <fullName evidence="4">S-layer homology domain-containing protein</fullName>
    </submittedName>
</protein>
<feature type="domain" description="SLH" evidence="3">
    <location>
        <begin position="377"/>
        <end position="437"/>
    </location>
</feature>
<proteinExistence type="predicted"/>
<feature type="signal peptide" evidence="2">
    <location>
        <begin position="1"/>
        <end position="23"/>
    </location>
</feature>
<keyword evidence="1" id="KW-0677">Repeat</keyword>
<feature type="domain" description="SLH" evidence="3">
    <location>
        <begin position="438"/>
        <end position="501"/>
    </location>
</feature>
<reference evidence="4" key="1">
    <citation type="submission" date="2020-10" db="EMBL/GenBank/DDBJ databases">
        <authorList>
            <person name="Gilroy R."/>
        </authorList>
    </citation>
    <scope>NUCLEOTIDE SEQUENCE</scope>
    <source>
        <strain evidence="4">CHK181-108</strain>
    </source>
</reference>
<dbReference type="AlphaFoldDB" id="A0A9D1H294"/>
<evidence type="ECO:0000256" key="1">
    <source>
        <dbReference type="ARBA" id="ARBA00022737"/>
    </source>
</evidence>
<feature type="chain" id="PRO_5038559482" evidence="2">
    <location>
        <begin position="24"/>
        <end position="563"/>
    </location>
</feature>